<evidence type="ECO:0000256" key="2">
    <source>
        <dbReference type="ARBA" id="ARBA00022989"/>
    </source>
</evidence>
<dbReference type="InterPro" id="IPR027397">
    <property type="entry name" value="Catenin-bd_sf"/>
</dbReference>
<dbReference type="SMART" id="SM00181">
    <property type="entry name" value="EGF"/>
    <property type="match status" value="2"/>
</dbReference>
<dbReference type="Pfam" id="PF01049">
    <property type="entry name" value="CADH_Y-type_LIR"/>
    <property type="match status" value="1"/>
</dbReference>
<protein>
    <recommendedName>
        <fullName evidence="8">EGF-like domain-containing protein</fullName>
    </recommendedName>
</protein>
<dbReference type="InterPro" id="IPR000742">
    <property type="entry name" value="EGF"/>
</dbReference>
<dbReference type="GO" id="GO:0005509">
    <property type="term" value="F:calcium ion binding"/>
    <property type="evidence" value="ECO:0007669"/>
    <property type="project" value="InterPro"/>
</dbReference>
<dbReference type="Gene3D" id="4.10.900.10">
    <property type="entry name" value="TCF3-CBD (Catenin binding domain)"/>
    <property type="match status" value="1"/>
</dbReference>
<feature type="disulfide bond" evidence="4">
    <location>
        <begin position="118"/>
        <end position="127"/>
    </location>
</feature>
<dbReference type="CDD" id="cd00054">
    <property type="entry name" value="EGF_CA"/>
    <property type="match status" value="1"/>
</dbReference>
<dbReference type="InterPro" id="IPR018097">
    <property type="entry name" value="EGF_Ca-bd_CS"/>
</dbReference>
<evidence type="ECO:0000313" key="9">
    <source>
        <dbReference type="EMBL" id="KAK7071830.1"/>
    </source>
</evidence>
<reference evidence="9 10" key="1">
    <citation type="submission" date="2023-11" db="EMBL/GenBank/DDBJ databases">
        <title>Halocaridina rubra genome assembly.</title>
        <authorList>
            <person name="Smith C."/>
        </authorList>
    </citation>
    <scope>NUCLEOTIDE SEQUENCE [LARGE SCALE GENOMIC DNA]</scope>
    <source>
        <strain evidence="9">EP-1</strain>
        <tissue evidence="9">Whole</tissue>
    </source>
</reference>
<feature type="region of interest" description="Disordered" evidence="6">
    <location>
        <begin position="171"/>
        <end position="191"/>
    </location>
</feature>
<dbReference type="AlphaFoldDB" id="A0AAN9A478"/>
<feature type="compositionally biased region" description="Low complexity" evidence="6">
    <location>
        <begin position="402"/>
        <end position="412"/>
    </location>
</feature>
<dbReference type="PROSITE" id="PS50026">
    <property type="entry name" value="EGF_3"/>
    <property type="match status" value="1"/>
</dbReference>
<evidence type="ECO:0000256" key="1">
    <source>
        <dbReference type="ARBA" id="ARBA00022692"/>
    </source>
</evidence>
<dbReference type="Proteomes" id="UP001381693">
    <property type="component" value="Unassembled WGS sequence"/>
</dbReference>
<dbReference type="InterPro" id="IPR000152">
    <property type="entry name" value="EGF-type_Asp/Asn_hydroxyl_site"/>
</dbReference>
<dbReference type="InterPro" id="IPR001881">
    <property type="entry name" value="EGF-like_Ca-bd_dom"/>
</dbReference>
<name>A0AAN9A478_HALRR</name>
<proteinExistence type="predicted"/>
<sequence>MQIPLNKERIFFHEACLDDLRVSGHQLPMPPGVNGSSWGQVTTMEGLTQGCHPPSNCLNTTCEPPLSCYPSWTRASCSCGPGRHLIQGTCEDTDECLFQPCLHGSTCQNLDPDYMCICGPNHLGKHCQWTKVGPGTHPLTAPVAITAVTLSLLILILLGVFFSVRHHRLRSTRAQSRPDTEDNGSKSPIIYTKQDKRNPVLALDPGKKEEFLGISDITEATGTPSEHIASSDTPQNSSFLHLLKLSKAKTAKERKGKMASNSDVEVAVITTTDLTQSQAMGSTLTTPLEPCQPHHQLPSEDLRNYAYEGDGSSAGSLTSTLSGLRAEMEREESSDKTIVPEFLEVMDLLKNLPEAPKSSALLASLREKTTLQRGTIEPGINNATLSLGSLRRREQNKIFDVSSAHAPASSSSGNLQRDLKNIEMPSTSSLTSSLKSVSEKEEPLTTSC</sequence>
<dbReference type="InterPro" id="IPR051830">
    <property type="entry name" value="NOTCH_homolog"/>
</dbReference>
<keyword evidence="1 7" id="KW-0812">Transmembrane</keyword>
<feature type="transmembrane region" description="Helical" evidence="7">
    <location>
        <begin position="143"/>
        <end position="164"/>
    </location>
</feature>
<dbReference type="SUPFAM" id="SSF57196">
    <property type="entry name" value="EGF/Laminin"/>
    <property type="match status" value="1"/>
</dbReference>
<dbReference type="PANTHER" id="PTHR24033:SF151">
    <property type="entry name" value="NOTCH 2"/>
    <property type="match status" value="1"/>
</dbReference>
<evidence type="ECO:0000256" key="7">
    <source>
        <dbReference type="SAM" id="Phobius"/>
    </source>
</evidence>
<keyword evidence="4" id="KW-0245">EGF-like domain</keyword>
<evidence type="ECO:0000259" key="8">
    <source>
        <dbReference type="PROSITE" id="PS50026"/>
    </source>
</evidence>
<dbReference type="EMBL" id="JAXCGZ010013896">
    <property type="protein sequence ID" value="KAK7071830.1"/>
    <property type="molecule type" value="Genomic_DNA"/>
</dbReference>
<feature type="region of interest" description="Disordered" evidence="6">
    <location>
        <begin position="400"/>
        <end position="448"/>
    </location>
</feature>
<keyword evidence="3 4" id="KW-1015">Disulfide bond</keyword>
<evidence type="ECO:0000256" key="6">
    <source>
        <dbReference type="SAM" id="MobiDB-lite"/>
    </source>
</evidence>
<feature type="domain" description="EGF-like" evidence="8">
    <location>
        <begin position="92"/>
        <end position="128"/>
    </location>
</feature>
<organism evidence="9 10">
    <name type="scientific">Halocaridina rubra</name>
    <name type="common">Hawaiian red shrimp</name>
    <dbReference type="NCBI Taxonomy" id="373956"/>
    <lineage>
        <taxon>Eukaryota</taxon>
        <taxon>Metazoa</taxon>
        <taxon>Ecdysozoa</taxon>
        <taxon>Arthropoda</taxon>
        <taxon>Crustacea</taxon>
        <taxon>Multicrustacea</taxon>
        <taxon>Malacostraca</taxon>
        <taxon>Eumalacostraca</taxon>
        <taxon>Eucarida</taxon>
        <taxon>Decapoda</taxon>
        <taxon>Pleocyemata</taxon>
        <taxon>Caridea</taxon>
        <taxon>Atyoidea</taxon>
        <taxon>Atyidae</taxon>
        <taxon>Halocaridina</taxon>
    </lineage>
</organism>
<evidence type="ECO:0000313" key="10">
    <source>
        <dbReference type="Proteomes" id="UP001381693"/>
    </source>
</evidence>
<evidence type="ECO:0000256" key="5">
    <source>
        <dbReference type="RuleBase" id="RU004357"/>
    </source>
</evidence>
<dbReference type="Gene3D" id="2.10.25.10">
    <property type="entry name" value="Laminin"/>
    <property type="match status" value="1"/>
</dbReference>
<feature type="compositionally biased region" description="Low complexity" evidence="6">
    <location>
        <begin position="426"/>
        <end position="436"/>
    </location>
</feature>
<accession>A0AAN9A478</accession>
<dbReference type="InterPro" id="IPR000233">
    <property type="entry name" value="Cadherin_Y-type_LIR"/>
</dbReference>
<dbReference type="PANTHER" id="PTHR24033">
    <property type="entry name" value="EGF-LIKE DOMAIN-CONTAINING PROTEIN"/>
    <property type="match status" value="1"/>
</dbReference>
<keyword evidence="10" id="KW-1185">Reference proteome</keyword>
<comment type="caution">
    <text evidence="4">Lacks conserved residue(s) required for the propagation of feature annotation.</text>
</comment>
<feature type="compositionally biased region" description="Basic and acidic residues" evidence="6">
    <location>
        <begin position="437"/>
        <end position="448"/>
    </location>
</feature>
<evidence type="ECO:0000256" key="3">
    <source>
        <dbReference type="ARBA" id="ARBA00023157"/>
    </source>
</evidence>
<comment type="caution">
    <text evidence="9">The sequence shown here is derived from an EMBL/GenBank/DDBJ whole genome shotgun (WGS) entry which is preliminary data.</text>
</comment>
<keyword evidence="2 7" id="KW-1133">Transmembrane helix</keyword>
<dbReference type="PROSITE" id="PS01187">
    <property type="entry name" value="EGF_CA"/>
    <property type="match status" value="1"/>
</dbReference>
<dbReference type="GO" id="GO:0009887">
    <property type="term" value="P:animal organ morphogenesis"/>
    <property type="evidence" value="ECO:0007669"/>
    <property type="project" value="UniProtKB-ARBA"/>
</dbReference>
<comment type="function">
    <text evidence="5">Cadherins are calcium-dependent cell adhesion proteins.</text>
</comment>
<keyword evidence="7" id="KW-0472">Membrane</keyword>
<gene>
    <name evidence="9" type="ORF">SK128_016926</name>
</gene>
<dbReference type="PROSITE" id="PS00022">
    <property type="entry name" value="EGF_1"/>
    <property type="match status" value="1"/>
</dbReference>
<dbReference type="PROSITE" id="PS00010">
    <property type="entry name" value="ASX_HYDROXYL"/>
    <property type="match status" value="1"/>
</dbReference>
<evidence type="ECO:0000256" key="4">
    <source>
        <dbReference type="PROSITE-ProRule" id="PRU00076"/>
    </source>
</evidence>
<dbReference type="SMART" id="SM00179">
    <property type="entry name" value="EGF_CA"/>
    <property type="match status" value="1"/>
</dbReference>
<dbReference type="GO" id="GO:0007156">
    <property type="term" value="P:homophilic cell adhesion via plasma membrane adhesion molecules"/>
    <property type="evidence" value="ECO:0007669"/>
    <property type="project" value="InterPro"/>
</dbReference>